<dbReference type="InterPro" id="IPR022000">
    <property type="entry name" value="Min27-like_integrase_DNA_bind"/>
</dbReference>
<dbReference type="EMBL" id="PHRB01000028">
    <property type="protein sequence ID" value="PJO63817.1"/>
    <property type="molecule type" value="Genomic_DNA"/>
</dbReference>
<evidence type="ECO:0000313" key="4">
    <source>
        <dbReference type="Proteomes" id="UP000231878"/>
    </source>
</evidence>
<dbReference type="AlphaFoldDB" id="A0AAX0U6A9"/>
<organism evidence="3 4">
    <name type="scientific">Burkholderia pseudomallei</name>
    <name type="common">Pseudomonas pseudomallei</name>
    <dbReference type="NCBI Taxonomy" id="28450"/>
    <lineage>
        <taxon>Bacteria</taxon>
        <taxon>Pseudomonadati</taxon>
        <taxon>Pseudomonadota</taxon>
        <taxon>Betaproteobacteria</taxon>
        <taxon>Burkholderiales</taxon>
        <taxon>Burkholderiaceae</taxon>
        <taxon>Burkholderia</taxon>
        <taxon>pseudomallei group</taxon>
    </lineage>
</organism>
<protein>
    <submittedName>
        <fullName evidence="3">DUF3596 domain-containing protein</fullName>
    </submittedName>
</protein>
<feature type="region of interest" description="Disordered" evidence="1">
    <location>
        <begin position="103"/>
        <end position="131"/>
    </location>
</feature>
<evidence type="ECO:0000313" key="3">
    <source>
        <dbReference type="EMBL" id="PJO63817.1"/>
    </source>
</evidence>
<reference evidence="3 4" key="1">
    <citation type="submission" date="2017-11" db="EMBL/GenBank/DDBJ databases">
        <title>Molecular characterization of Burkholderia pseudomallei and closely related isolates from Vietnam.</title>
        <authorList>
            <person name="Ustinov D.V."/>
            <person name="Antonov A.S."/>
            <person name="Avdusheva E.F."/>
            <person name="Shpak I.M."/>
            <person name="Zakharova I.B."/>
            <person name="Thi L.A."/>
            <person name="Teteryatnikova N."/>
            <person name="Lopasteyskaya Y.A."/>
            <person name="Kuzyutina J.A."/>
            <person name="Ngo T.N."/>
            <person name="Victorov D.V."/>
        </authorList>
    </citation>
    <scope>NUCLEOTIDE SEQUENCE [LARGE SCALE GENOMIC DNA]</scope>
    <source>
        <strain evidence="3 4">V1512</strain>
    </source>
</reference>
<sequence>MKLNNPAGFFFTLFKKPTAANSPPDPASVMAAPIPRENNIAIDDGRAVVRDSLSSAASVAATITGKGARCRERIRPEPTSANIRAAADFLGAVRTAITNGTFDQPAERAAPGGLQASREARRAPTATASDREHYAEFGDKMSADDAKHVETESIEAAVFRKAVCAGFDHKRVALALMKRGGRSAANRRTPTCQSSMAADSRNIGEARCARRLCSQSLLFPCPRGALETETLQGQSIVTNCAGGAYQFR</sequence>
<gene>
    <name evidence="3" type="ORF">CWD88_23955</name>
</gene>
<comment type="caution">
    <text evidence="3">The sequence shown here is derived from an EMBL/GenBank/DDBJ whole genome shotgun (WGS) entry which is preliminary data.</text>
</comment>
<proteinExistence type="predicted"/>
<evidence type="ECO:0000259" key="2">
    <source>
        <dbReference type="Pfam" id="PF12167"/>
    </source>
</evidence>
<name>A0AAX0U6A9_BURPE</name>
<feature type="domain" description="Min27-like integrase DNA-binding" evidence="2">
    <location>
        <begin position="66"/>
        <end position="103"/>
    </location>
</feature>
<dbReference type="Proteomes" id="UP000231878">
    <property type="component" value="Unassembled WGS sequence"/>
</dbReference>
<dbReference type="Pfam" id="PF12167">
    <property type="entry name" value="Arm-DNA-bind_2"/>
    <property type="match status" value="1"/>
</dbReference>
<accession>A0AAX0U6A9</accession>
<evidence type="ECO:0000256" key="1">
    <source>
        <dbReference type="SAM" id="MobiDB-lite"/>
    </source>
</evidence>